<dbReference type="PANTHER" id="PTHR19307">
    <property type="entry name" value="TUMOR PROTEIN D52"/>
    <property type="match status" value="1"/>
</dbReference>
<dbReference type="WBParaSite" id="SRDH1_94630.1">
    <property type="protein sequence ID" value="SRDH1_94630.1"/>
    <property type="gene ID" value="SRDH1_94630"/>
</dbReference>
<evidence type="ECO:0000256" key="1">
    <source>
        <dbReference type="ARBA" id="ARBA00005702"/>
    </source>
</evidence>
<dbReference type="GO" id="GO:0005737">
    <property type="term" value="C:cytoplasm"/>
    <property type="evidence" value="ECO:0007669"/>
    <property type="project" value="TreeGrafter"/>
</dbReference>
<reference evidence="4" key="1">
    <citation type="submission" date="2022-06" db="EMBL/GenBank/DDBJ databases">
        <authorList>
            <person name="Berger JAMES D."/>
            <person name="Berger JAMES D."/>
        </authorList>
    </citation>
    <scope>NUCLEOTIDE SEQUENCE [LARGE SCALE GENOMIC DNA]</scope>
</reference>
<keyword evidence="2" id="KW-0175">Coiled coil</keyword>
<dbReference type="PANTHER" id="PTHR19307:SF14">
    <property type="entry name" value="TUMOR PROTEIN D52"/>
    <property type="match status" value="1"/>
</dbReference>
<reference evidence="5" key="2">
    <citation type="submission" date="2023-11" db="UniProtKB">
        <authorList>
            <consortium name="WormBaseParasite"/>
        </authorList>
    </citation>
    <scope>IDENTIFICATION</scope>
</reference>
<evidence type="ECO:0000256" key="2">
    <source>
        <dbReference type="ARBA" id="ARBA00023054"/>
    </source>
</evidence>
<evidence type="ECO:0000313" key="5">
    <source>
        <dbReference type="WBParaSite" id="SRDH1_94630.1"/>
    </source>
</evidence>
<comment type="similarity">
    <text evidence="1">Belongs to the TPD52 family.</text>
</comment>
<dbReference type="AlphaFoldDB" id="A0AA85GFY1"/>
<organism evidence="4 5">
    <name type="scientific">Schistosoma rodhaini</name>
    <dbReference type="NCBI Taxonomy" id="6188"/>
    <lineage>
        <taxon>Eukaryota</taxon>
        <taxon>Metazoa</taxon>
        <taxon>Spiralia</taxon>
        <taxon>Lophotrochozoa</taxon>
        <taxon>Platyhelminthes</taxon>
        <taxon>Trematoda</taxon>
        <taxon>Digenea</taxon>
        <taxon>Strigeidida</taxon>
        <taxon>Schistosomatoidea</taxon>
        <taxon>Schistosomatidae</taxon>
        <taxon>Schistosoma</taxon>
    </lineage>
</organism>
<feature type="compositionally biased region" description="Low complexity" evidence="3">
    <location>
        <begin position="206"/>
        <end position="221"/>
    </location>
</feature>
<evidence type="ECO:0000313" key="4">
    <source>
        <dbReference type="Proteomes" id="UP000050792"/>
    </source>
</evidence>
<dbReference type="Pfam" id="PF04201">
    <property type="entry name" value="TPD52"/>
    <property type="match status" value="1"/>
</dbReference>
<feature type="region of interest" description="Disordered" evidence="3">
    <location>
        <begin position="206"/>
        <end position="230"/>
    </location>
</feature>
<name>A0AA85GFY1_9TREM</name>
<dbReference type="InterPro" id="IPR007327">
    <property type="entry name" value="TPD52"/>
</dbReference>
<proteinExistence type="inferred from homology"/>
<protein>
    <submittedName>
        <fullName evidence="5">Uncharacterized protein</fullName>
    </submittedName>
</protein>
<keyword evidence="4" id="KW-1185">Reference proteome</keyword>
<accession>A0AA85GFY1</accession>
<dbReference type="Proteomes" id="UP000050792">
    <property type="component" value="Unassembled WGS sequence"/>
</dbReference>
<sequence>MNLAYLDDKDECNDISIGIDISEDYTQTNNVSDDSLIKMRAQWTEELKQVEDEIQTLRQVLLSKFRRQQFLKRQLGITPIEELKSEVKQGLDTLRTSDAYLKTSAVVKTAKDKTSAVFIEKWNLLRQTSTYKSLENKVGSACYNVYGKLTRPKTLSSGTEQISHSENTTTTTTTTFGAADITKKSCNLGTNNNSVPQSVSVISSSSLSSSSSFNPNNSKSNNYDEDNIEINGDDSIDFDKLLNDDMLLHSNRIDNKK</sequence>
<evidence type="ECO:0000256" key="3">
    <source>
        <dbReference type="SAM" id="MobiDB-lite"/>
    </source>
</evidence>